<name>J3MQ61_ORYBR</name>
<dbReference type="AlphaFoldDB" id="J3MQ61"/>
<reference evidence="2" key="2">
    <citation type="submission" date="2013-04" db="UniProtKB">
        <authorList>
            <consortium name="EnsemblPlants"/>
        </authorList>
    </citation>
    <scope>IDENTIFICATION</scope>
</reference>
<dbReference type="HOGENOM" id="CLU_1498545_0_0_1"/>
<organism evidence="2">
    <name type="scientific">Oryza brachyantha</name>
    <name type="common">malo sina</name>
    <dbReference type="NCBI Taxonomy" id="4533"/>
    <lineage>
        <taxon>Eukaryota</taxon>
        <taxon>Viridiplantae</taxon>
        <taxon>Streptophyta</taxon>
        <taxon>Embryophyta</taxon>
        <taxon>Tracheophyta</taxon>
        <taxon>Spermatophyta</taxon>
        <taxon>Magnoliopsida</taxon>
        <taxon>Liliopsida</taxon>
        <taxon>Poales</taxon>
        <taxon>Poaceae</taxon>
        <taxon>BOP clade</taxon>
        <taxon>Oryzoideae</taxon>
        <taxon>Oryzeae</taxon>
        <taxon>Oryzinae</taxon>
        <taxon>Oryza</taxon>
    </lineage>
</organism>
<feature type="compositionally biased region" description="Low complexity" evidence="1">
    <location>
        <begin position="33"/>
        <end position="44"/>
    </location>
</feature>
<reference evidence="2" key="1">
    <citation type="journal article" date="2013" name="Nat. Commun.">
        <title>Whole-genome sequencing of Oryza brachyantha reveals mechanisms underlying Oryza genome evolution.</title>
        <authorList>
            <person name="Chen J."/>
            <person name="Huang Q."/>
            <person name="Gao D."/>
            <person name="Wang J."/>
            <person name="Lang Y."/>
            <person name="Liu T."/>
            <person name="Li B."/>
            <person name="Bai Z."/>
            <person name="Luis Goicoechea J."/>
            <person name="Liang C."/>
            <person name="Chen C."/>
            <person name="Zhang W."/>
            <person name="Sun S."/>
            <person name="Liao Y."/>
            <person name="Zhang X."/>
            <person name="Yang L."/>
            <person name="Song C."/>
            <person name="Wang M."/>
            <person name="Shi J."/>
            <person name="Liu G."/>
            <person name="Liu J."/>
            <person name="Zhou H."/>
            <person name="Zhou W."/>
            <person name="Yu Q."/>
            <person name="An N."/>
            <person name="Chen Y."/>
            <person name="Cai Q."/>
            <person name="Wang B."/>
            <person name="Liu B."/>
            <person name="Min J."/>
            <person name="Huang Y."/>
            <person name="Wu H."/>
            <person name="Li Z."/>
            <person name="Zhang Y."/>
            <person name="Yin Y."/>
            <person name="Song W."/>
            <person name="Jiang J."/>
            <person name="Jackson S.A."/>
            <person name="Wing R.A."/>
            <person name="Wang J."/>
            <person name="Chen M."/>
        </authorList>
    </citation>
    <scope>NUCLEOTIDE SEQUENCE [LARGE SCALE GENOMIC DNA]</scope>
    <source>
        <strain evidence="2">cv. IRGC 101232</strain>
    </source>
</reference>
<dbReference type="EnsemblPlants" id="OB08G12400.1">
    <property type="protein sequence ID" value="OB08G12400.1"/>
    <property type="gene ID" value="OB08G12400"/>
</dbReference>
<feature type="region of interest" description="Disordered" evidence="1">
    <location>
        <begin position="151"/>
        <end position="180"/>
    </location>
</feature>
<evidence type="ECO:0000313" key="3">
    <source>
        <dbReference type="Proteomes" id="UP000006038"/>
    </source>
</evidence>
<dbReference type="Proteomes" id="UP000006038">
    <property type="component" value="Chromosome 8"/>
</dbReference>
<evidence type="ECO:0000313" key="2">
    <source>
        <dbReference type="EnsemblPlants" id="OB08G12400.1"/>
    </source>
</evidence>
<sequence>MDAPTSSAAGEKCQRQASTPAAAVAVGEKKRNASTSGAAADGTSPPVDAPFETAHQEFRDAAAAVAAPGVTLRTIVFFPGMAGAEQVSLRAGASTSSTPAQAQAKRVGDLDSARKLIERDVSKMSTLDEVMAHQKRLMTLRKAVVRKLEDMEKKAEASNVGAGDGDDDDNAGRNKIRRIE</sequence>
<feature type="region of interest" description="Disordered" evidence="1">
    <location>
        <begin position="1"/>
        <end position="50"/>
    </location>
</feature>
<protein>
    <submittedName>
        <fullName evidence="2">Uncharacterized protein</fullName>
    </submittedName>
</protein>
<keyword evidence="3" id="KW-1185">Reference proteome</keyword>
<proteinExistence type="predicted"/>
<accession>J3MQ61</accession>
<dbReference type="Gramene" id="OB08G12400.1">
    <property type="protein sequence ID" value="OB08G12400.1"/>
    <property type="gene ID" value="OB08G12400"/>
</dbReference>
<evidence type="ECO:0000256" key="1">
    <source>
        <dbReference type="SAM" id="MobiDB-lite"/>
    </source>
</evidence>